<proteinExistence type="predicted"/>
<reference evidence="2" key="2">
    <citation type="submission" date="2020-09" db="EMBL/GenBank/DDBJ databases">
        <authorList>
            <person name="Sun Q."/>
            <person name="Zhou Y."/>
        </authorList>
    </citation>
    <scope>NUCLEOTIDE SEQUENCE</scope>
    <source>
        <strain evidence="2">CGMCC 1.12153</strain>
    </source>
</reference>
<reference evidence="2" key="1">
    <citation type="journal article" date="2014" name="Int. J. Syst. Evol. Microbiol.">
        <title>Complete genome sequence of Corynebacterium casei LMG S-19264T (=DSM 44701T), isolated from a smear-ripened cheese.</title>
        <authorList>
            <consortium name="US DOE Joint Genome Institute (JGI-PGF)"/>
            <person name="Walter F."/>
            <person name="Albersmeier A."/>
            <person name="Kalinowski J."/>
            <person name="Ruckert C."/>
        </authorList>
    </citation>
    <scope>NUCLEOTIDE SEQUENCE</scope>
    <source>
        <strain evidence="2">CGMCC 1.12153</strain>
    </source>
</reference>
<feature type="domain" description="DUF6438" evidence="1">
    <location>
        <begin position="1"/>
        <end position="72"/>
    </location>
</feature>
<dbReference type="AlphaFoldDB" id="A0A917EVH1"/>
<name>A0A917EVH1_HALAA</name>
<comment type="caution">
    <text evidence="2">The sequence shown here is derived from an EMBL/GenBank/DDBJ whole genome shotgun (WGS) entry which is preliminary data.</text>
</comment>
<protein>
    <recommendedName>
        <fullName evidence="1">DUF6438 domain-containing protein</fullName>
    </recommendedName>
</protein>
<organism evidence="2 3">
    <name type="scientific">Halobacillus andaensis</name>
    <dbReference type="NCBI Taxonomy" id="1176239"/>
    <lineage>
        <taxon>Bacteria</taxon>
        <taxon>Bacillati</taxon>
        <taxon>Bacillota</taxon>
        <taxon>Bacilli</taxon>
        <taxon>Bacillales</taxon>
        <taxon>Bacillaceae</taxon>
        <taxon>Halobacillus</taxon>
    </lineage>
</organism>
<dbReference type="Pfam" id="PF20033">
    <property type="entry name" value="DUF6438"/>
    <property type="match status" value="1"/>
</dbReference>
<dbReference type="Proteomes" id="UP000660110">
    <property type="component" value="Unassembled WGS sequence"/>
</dbReference>
<dbReference type="InterPro" id="IPR045497">
    <property type="entry name" value="DUF6438"/>
</dbReference>
<sequence length="79" mass="9162">MKKLAALLEEFQVWDFEYEVNGFPATDLPSCVITVIDENGAVKEIDHYLGDSLNEMERPMTLEEFEEEMDRIIGTKTYI</sequence>
<dbReference type="EMBL" id="BMEL01000002">
    <property type="protein sequence ID" value="GGF18024.1"/>
    <property type="molecule type" value="Genomic_DNA"/>
</dbReference>
<evidence type="ECO:0000313" key="3">
    <source>
        <dbReference type="Proteomes" id="UP000660110"/>
    </source>
</evidence>
<dbReference type="RefSeq" id="WP_188376978.1">
    <property type="nucleotide sequence ID" value="NZ_BMEL01000002.1"/>
</dbReference>
<evidence type="ECO:0000259" key="1">
    <source>
        <dbReference type="Pfam" id="PF20033"/>
    </source>
</evidence>
<keyword evidence="3" id="KW-1185">Reference proteome</keyword>
<evidence type="ECO:0000313" key="2">
    <source>
        <dbReference type="EMBL" id="GGF18024.1"/>
    </source>
</evidence>
<gene>
    <name evidence="2" type="ORF">GCM10010954_16000</name>
</gene>
<accession>A0A917EVH1</accession>